<dbReference type="PROSITE" id="PS00687">
    <property type="entry name" value="ALDEHYDE_DEHYDR_GLU"/>
    <property type="match status" value="1"/>
</dbReference>
<dbReference type="InterPro" id="IPR015590">
    <property type="entry name" value="Aldehyde_DH_dom"/>
</dbReference>
<dbReference type="InterPro" id="IPR016163">
    <property type="entry name" value="Ald_DH_C"/>
</dbReference>
<dbReference type="SUPFAM" id="SSF53720">
    <property type="entry name" value="ALDH-like"/>
    <property type="match status" value="1"/>
</dbReference>
<comment type="similarity">
    <text evidence="1 3 6">Belongs to the aldehyde dehydrogenase family.</text>
</comment>
<dbReference type="InterPro" id="IPR016162">
    <property type="entry name" value="Ald_DH_N"/>
</dbReference>
<evidence type="ECO:0000256" key="4">
    <source>
        <dbReference type="PIRSR" id="PIRSR036492-1"/>
    </source>
</evidence>
<dbReference type="Pfam" id="PF00171">
    <property type="entry name" value="Aldedh"/>
    <property type="match status" value="2"/>
</dbReference>
<reference evidence="9" key="2">
    <citation type="submission" date="2025-08" db="UniProtKB">
        <authorList>
            <consortium name="RefSeq"/>
        </authorList>
    </citation>
    <scope>IDENTIFICATION</scope>
    <source>
        <tissue evidence="9">Leaf</tissue>
    </source>
</reference>
<gene>
    <name evidence="9" type="primary">LOC108831009</name>
</gene>
<dbReference type="FunFam" id="3.40.309.10:FF:000003">
    <property type="entry name" value="Aldehyde dehydrogenase"/>
    <property type="match status" value="1"/>
</dbReference>
<dbReference type="GeneID" id="108831009"/>
<organism evidence="8 9">
    <name type="scientific">Raphanus sativus</name>
    <name type="common">Radish</name>
    <name type="synonym">Raphanus raphanistrum var. sativus</name>
    <dbReference type="NCBI Taxonomy" id="3726"/>
    <lineage>
        <taxon>Eukaryota</taxon>
        <taxon>Viridiplantae</taxon>
        <taxon>Streptophyta</taxon>
        <taxon>Embryophyta</taxon>
        <taxon>Tracheophyta</taxon>
        <taxon>Spermatophyta</taxon>
        <taxon>Magnoliopsida</taxon>
        <taxon>eudicotyledons</taxon>
        <taxon>Gunneridae</taxon>
        <taxon>Pentapetalae</taxon>
        <taxon>rosids</taxon>
        <taxon>malvids</taxon>
        <taxon>Brassicales</taxon>
        <taxon>Brassicaceae</taxon>
        <taxon>Brassiceae</taxon>
        <taxon>Raphanus</taxon>
    </lineage>
</organism>
<evidence type="ECO:0000256" key="2">
    <source>
        <dbReference type="ARBA" id="ARBA00023002"/>
    </source>
</evidence>
<dbReference type="Proteomes" id="UP000504610">
    <property type="component" value="Chromosome 1"/>
</dbReference>
<dbReference type="RefSeq" id="XP_056843126.1">
    <property type="nucleotide sequence ID" value="XM_056987146.1"/>
</dbReference>
<evidence type="ECO:0000256" key="1">
    <source>
        <dbReference type="ARBA" id="ARBA00009986"/>
    </source>
</evidence>
<dbReference type="InterPro" id="IPR016161">
    <property type="entry name" value="Ald_DH/histidinol_DH"/>
</dbReference>
<evidence type="ECO:0000259" key="7">
    <source>
        <dbReference type="Pfam" id="PF00171"/>
    </source>
</evidence>
<evidence type="ECO:0000313" key="8">
    <source>
        <dbReference type="Proteomes" id="UP000504610"/>
    </source>
</evidence>
<proteinExistence type="inferred from homology"/>
<keyword evidence="8" id="KW-1185">Reference proteome</keyword>
<feature type="active site" evidence="4 5">
    <location>
        <position position="164"/>
    </location>
</feature>
<dbReference type="PIRSF" id="PIRSF036492">
    <property type="entry name" value="ALDH"/>
    <property type="match status" value="1"/>
</dbReference>
<dbReference type="PANTHER" id="PTHR43570:SF33">
    <property type="entry name" value="ALDEHYDE DEHYDROGENASE DOMAIN-CONTAINING PROTEIN"/>
    <property type="match status" value="1"/>
</dbReference>
<evidence type="ECO:0000256" key="3">
    <source>
        <dbReference type="PIRNR" id="PIRNR036492"/>
    </source>
</evidence>
<protein>
    <recommendedName>
        <fullName evidence="3">Aldehyde dehydrogenase</fullName>
    </recommendedName>
</protein>
<dbReference type="PANTHER" id="PTHR43570">
    <property type="entry name" value="ALDEHYDE DEHYDROGENASE"/>
    <property type="match status" value="1"/>
</dbReference>
<keyword evidence="2 3" id="KW-0560">Oxidoreductase</keyword>
<dbReference type="InterPro" id="IPR029510">
    <property type="entry name" value="Ald_DH_CS_GLU"/>
</dbReference>
<evidence type="ECO:0000256" key="6">
    <source>
        <dbReference type="RuleBase" id="RU003345"/>
    </source>
</evidence>
<dbReference type="GO" id="GO:0005737">
    <property type="term" value="C:cytoplasm"/>
    <property type="evidence" value="ECO:0007669"/>
    <property type="project" value="TreeGrafter"/>
</dbReference>
<reference evidence="8" key="1">
    <citation type="journal article" date="2019" name="Database">
        <title>The radish genome database (RadishGD): an integrated information resource for radish genomics.</title>
        <authorList>
            <person name="Yu H.J."/>
            <person name="Baek S."/>
            <person name="Lee Y.J."/>
            <person name="Cho A."/>
            <person name="Mun J.H."/>
        </authorList>
    </citation>
    <scope>NUCLEOTIDE SEQUENCE [LARGE SCALE GENOMIC DNA]</scope>
    <source>
        <strain evidence="8">cv. WK10039</strain>
    </source>
</reference>
<dbReference type="Gene3D" id="3.40.309.10">
    <property type="entry name" value="Aldehyde Dehydrogenase, Chain A, domain 2"/>
    <property type="match status" value="1"/>
</dbReference>
<name>A0A9W3BVB2_RAPSA</name>
<sequence length="431" mass="47667">MSKLEEAFISVIVDRSAMAKIFQMADASNLVTELRRNFDAGVTRGYEWRVTQLKKLLVICDKHEPEIVSALHDDLGKPELESSVYEVALLRNSIKLALKQLKDWMAPHKAKTSLTTFPASAKIVSEPLGVVLVISAWNFPFSNSRIGRIIMTAAAKHLTPVSLELGGKSPVVIDSDTNLKVITVRRIISGKWGCNNGQACISPDYILTTKEYAPKVIDALKKELEAFYGNNPMGSKDTSRIVNLNHFDRLSKMLEEKEVSNKIVYGGQKNRENLKISPTVLLDVPLDSLIMSEEIFGPLLPIVTLNNLEECFGVINSRPKPLAAYLFTKNHKLKKKFTKTVSAGGIVVNDTAVHFTLPTLPFGGVGESGIGSYHGKFSFDAFSHKKSVLFKSFLGDSAIRYPPYSRRKLGLLKTLVNSNLVDTFKVLLGLS</sequence>
<dbReference type="AlphaFoldDB" id="A0A9W3BVB2"/>
<feature type="domain" description="Aldehyde dehydrogenase" evidence="7">
    <location>
        <begin position="144"/>
        <end position="388"/>
    </location>
</feature>
<evidence type="ECO:0000256" key="5">
    <source>
        <dbReference type="PROSITE-ProRule" id="PRU10007"/>
    </source>
</evidence>
<dbReference type="GO" id="GO:0004029">
    <property type="term" value="F:aldehyde dehydrogenase (NAD+) activity"/>
    <property type="evidence" value="ECO:0007669"/>
    <property type="project" value="TreeGrafter"/>
</dbReference>
<dbReference type="Gene3D" id="3.40.605.10">
    <property type="entry name" value="Aldehyde Dehydrogenase, Chain A, domain 1"/>
    <property type="match status" value="2"/>
</dbReference>
<evidence type="ECO:0000313" key="9">
    <source>
        <dbReference type="RefSeq" id="XP_056843126.1"/>
    </source>
</evidence>
<feature type="active site" evidence="4">
    <location>
        <position position="200"/>
    </location>
</feature>
<accession>A0A9W3BVB2</accession>
<feature type="domain" description="Aldehyde dehydrogenase" evidence="7">
    <location>
        <begin position="45"/>
        <end position="142"/>
    </location>
</feature>
<dbReference type="InterPro" id="IPR012394">
    <property type="entry name" value="Aldehyde_DH_NAD(P)"/>
</dbReference>
<dbReference type="GO" id="GO:0006081">
    <property type="term" value="P:aldehyde metabolic process"/>
    <property type="evidence" value="ECO:0007669"/>
    <property type="project" value="InterPro"/>
</dbReference>